<organism evidence="2">
    <name type="scientific">viral metagenome</name>
    <dbReference type="NCBI Taxonomy" id="1070528"/>
    <lineage>
        <taxon>unclassified sequences</taxon>
        <taxon>metagenomes</taxon>
        <taxon>organismal metagenomes</taxon>
    </lineage>
</organism>
<name>A0A6C0C1U8_9ZZZZ</name>
<accession>A0A6C0C1U8</accession>
<evidence type="ECO:0000313" key="2">
    <source>
        <dbReference type="EMBL" id="QHS98370.1"/>
    </source>
</evidence>
<feature type="region of interest" description="Disordered" evidence="1">
    <location>
        <begin position="74"/>
        <end position="94"/>
    </location>
</feature>
<dbReference type="AlphaFoldDB" id="A0A6C0C1U8"/>
<reference evidence="2" key="1">
    <citation type="journal article" date="2020" name="Nature">
        <title>Giant virus diversity and host interactions through global metagenomics.</title>
        <authorList>
            <person name="Schulz F."/>
            <person name="Roux S."/>
            <person name="Paez-Espino D."/>
            <person name="Jungbluth S."/>
            <person name="Walsh D.A."/>
            <person name="Denef V.J."/>
            <person name="McMahon K.D."/>
            <person name="Konstantinidis K.T."/>
            <person name="Eloe-Fadrosh E.A."/>
            <person name="Kyrpides N.C."/>
            <person name="Woyke T."/>
        </authorList>
    </citation>
    <scope>NUCLEOTIDE SEQUENCE</scope>
    <source>
        <strain evidence="2">GVMAG-M-3300020185-18</strain>
    </source>
</reference>
<dbReference type="EMBL" id="MN739316">
    <property type="protein sequence ID" value="QHS98370.1"/>
    <property type="molecule type" value="Genomic_DNA"/>
</dbReference>
<sequence>MKKLSKRDYKKITKFYKSKKHTRKNALKTISRKFCSCVEKVKTKKKGEAIGICTKSVINRKGFKRGKFSCKRKPSIQLYKGGKRRKKTRKRRRK</sequence>
<feature type="compositionally biased region" description="Basic residues" evidence="1">
    <location>
        <begin position="81"/>
        <end position="94"/>
    </location>
</feature>
<evidence type="ECO:0000256" key="1">
    <source>
        <dbReference type="SAM" id="MobiDB-lite"/>
    </source>
</evidence>
<protein>
    <submittedName>
        <fullName evidence="2">Uncharacterized protein</fullName>
    </submittedName>
</protein>
<proteinExistence type="predicted"/>